<dbReference type="EMBL" id="JACCJC010000046">
    <property type="protein sequence ID" value="KAF6232678.1"/>
    <property type="molecule type" value="Genomic_DNA"/>
</dbReference>
<dbReference type="PROSITE" id="PS51891">
    <property type="entry name" value="CENP_V_GFA"/>
    <property type="match status" value="2"/>
</dbReference>
<dbReference type="AlphaFoldDB" id="A0A8H6FQ98"/>
<comment type="similarity">
    <text evidence="1">Belongs to the Gfa family.</text>
</comment>
<reference evidence="5 6" key="1">
    <citation type="journal article" date="2020" name="Genomics">
        <title>Complete, high-quality genomes from long-read metagenomic sequencing of two wolf lichen thalli reveals enigmatic genome architecture.</title>
        <authorList>
            <person name="McKenzie S.K."/>
            <person name="Walston R.F."/>
            <person name="Allen J.L."/>
        </authorList>
    </citation>
    <scope>NUCLEOTIDE SEQUENCE [LARGE SCALE GENOMIC DNA]</scope>
    <source>
        <strain evidence="5">WasteWater2</strain>
    </source>
</reference>
<dbReference type="Gene3D" id="2.170.150.70">
    <property type="match status" value="2"/>
</dbReference>
<keyword evidence="6" id="KW-1185">Reference proteome</keyword>
<sequence>MAEQGLETYHGNCHCGAFKFSVRLPELKQVLACNCSICSKKGYLWALPSSNDLFVVEKGDGTLKDYQFGKKTMSHKFCPNCGTPVMGQRHVEGPSIAVNVRTFRDFDEEKLEIKPYDGAGLEPHYTPPNGPEESDLNGSTKCYRGSCHCGKVSYDLRSEALEDIGVLSCNCSICSRNADLWVYPSEKDVELRGGDHLTVYRFGRKVGGHAFCSTCGVPIMNQFEHPGGKELESMVGKLPVNARVIDGIDLKALKVTKGDGKNMMGPKYEV</sequence>
<dbReference type="SUPFAM" id="SSF51316">
    <property type="entry name" value="Mss4-like"/>
    <property type="match status" value="2"/>
</dbReference>
<proteinExistence type="inferred from homology"/>
<dbReference type="InterPro" id="IPR006913">
    <property type="entry name" value="CENP-V/GFA"/>
</dbReference>
<dbReference type="GO" id="GO:0046872">
    <property type="term" value="F:metal ion binding"/>
    <property type="evidence" value="ECO:0007669"/>
    <property type="project" value="UniProtKB-KW"/>
</dbReference>
<dbReference type="InterPro" id="IPR052355">
    <property type="entry name" value="CENP-V-like"/>
</dbReference>
<gene>
    <name evidence="5" type="ORF">HO173_009117</name>
</gene>
<dbReference type="Proteomes" id="UP000578531">
    <property type="component" value="Unassembled WGS sequence"/>
</dbReference>
<evidence type="ECO:0000259" key="4">
    <source>
        <dbReference type="PROSITE" id="PS51891"/>
    </source>
</evidence>
<dbReference type="OrthoDB" id="2993351at2759"/>
<feature type="domain" description="CENP-V/GFA" evidence="4">
    <location>
        <begin position="143"/>
        <end position="269"/>
    </location>
</feature>
<dbReference type="PANTHER" id="PTHR28620">
    <property type="entry name" value="CENTROMERE PROTEIN V"/>
    <property type="match status" value="1"/>
</dbReference>
<comment type="caution">
    <text evidence="5">The sequence shown here is derived from an EMBL/GenBank/DDBJ whole genome shotgun (WGS) entry which is preliminary data.</text>
</comment>
<dbReference type="PANTHER" id="PTHR28620:SF1">
    <property type="entry name" value="CENP-V_GFA DOMAIN-CONTAINING PROTEIN"/>
    <property type="match status" value="1"/>
</dbReference>
<dbReference type="GO" id="GO:0016846">
    <property type="term" value="F:carbon-sulfur lyase activity"/>
    <property type="evidence" value="ECO:0007669"/>
    <property type="project" value="InterPro"/>
</dbReference>
<dbReference type="Pfam" id="PF04828">
    <property type="entry name" value="GFA"/>
    <property type="match status" value="2"/>
</dbReference>
<evidence type="ECO:0000313" key="5">
    <source>
        <dbReference type="EMBL" id="KAF6232678.1"/>
    </source>
</evidence>
<protein>
    <recommendedName>
        <fullName evidence="4">CENP-V/GFA domain-containing protein</fullName>
    </recommendedName>
</protein>
<dbReference type="RefSeq" id="XP_037162104.1">
    <property type="nucleotide sequence ID" value="XM_037311010.1"/>
</dbReference>
<accession>A0A8H6FQ98</accession>
<dbReference type="GeneID" id="59290769"/>
<keyword evidence="2" id="KW-0479">Metal-binding</keyword>
<evidence type="ECO:0000256" key="3">
    <source>
        <dbReference type="ARBA" id="ARBA00022833"/>
    </source>
</evidence>
<evidence type="ECO:0000256" key="2">
    <source>
        <dbReference type="ARBA" id="ARBA00022723"/>
    </source>
</evidence>
<feature type="domain" description="CENP-V/GFA" evidence="4">
    <location>
        <begin position="9"/>
        <end position="117"/>
    </location>
</feature>
<dbReference type="InterPro" id="IPR011057">
    <property type="entry name" value="Mss4-like_sf"/>
</dbReference>
<keyword evidence="3" id="KW-0862">Zinc</keyword>
<evidence type="ECO:0000313" key="6">
    <source>
        <dbReference type="Proteomes" id="UP000578531"/>
    </source>
</evidence>
<evidence type="ECO:0000256" key="1">
    <source>
        <dbReference type="ARBA" id="ARBA00005495"/>
    </source>
</evidence>
<organism evidence="5 6">
    <name type="scientific">Letharia columbiana</name>
    <dbReference type="NCBI Taxonomy" id="112416"/>
    <lineage>
        <taxon>Eukaryota</taxon>
        <taxon>Fungi</taxon>
        <taxon>Dikarya</taxon>
        <taxon>Ascomycota</taxon>
        <taxon>Pezizomycotina</taxon>
        <taxon>Lecanoromycetes</taxon>
        <taxon>OSLEUM clade</taxon>
        <taxon>Lecanoromycetidae</taxon>
        <taxon>Lecanorales</taxon>
        <taxon>Lecanorineae</taxon>
        <taxon>Parmeliaceae</taxon>
        <taxon>Letharia</taxon>
    </lineage>
</organism>
<name>A0A8H6FQ98_9LECA</name>